<reference evidence="2" key="1">
    <citation type="journal article" date="2005" name="Nature">
        <title>The map-based sequence of the rice genome.</title>
        <authorList>
            <consortium name="International rice genome sequencing project (IRGSP)"/>
            <person name="Matsumoto T."/>
            <person name="Wu J."/>
            <person name="Kanamori H."/>
            <person name="Katayose Y."/>
            <person name="Fujisawa M."/>
            <person name="Namiki N."/>
            <person name="Mizuno H."/>
            <person name="Yamamoto K."/>
            <person name="Antonio B.A."/>
            <person name="Baba T."/>
            <person name="Sakata K."/>
            <person name="Nagamura Y."/>
            <person name="Aoki H."/>
            <person name="Arikawa K."/>
            <person name="Arita K."/>
            <person name="Bito T."/>
            <person name="Chiden Y."/>
            <person name="Fujitsuka N."/>
            <person name="Fukunaka R."/>
            <person name="Hamada M."/>
            <person name="Harada C."/>
            <person name="Hayashi A."/>
            <person name="Hijishita S."/>
            <person name="Honda M."/>
            <person name="Hosokawa S."/>
            <person name="Ichikawa Y."/>
            <person name="Idonuma A."/>
            <person name="Iijima M."/>
            <person name="Ikeda M."/>
            <person name="Ikeno M."/>
            <person name="Ito K."/>
            <person name="Ito S."/>
            <person name="Ito T."/>
            <person name="Ito Y."/>
            <person name="Ito Y."/>
            <person name="Iwabuchi A."/>
            <person name="Kamiya K."/>
            <person name="Karasawa W."/>
            <person name="Kurita K."/>
            <person name="Katagiri S."/>
            <person name="Kikuta A."/>
            <person name="Kobayashi H."/>
            <person name="Kobayashi N."/>
            <person name="Machita K."/>
            <person name="Maehara T."/>
            <person name="Masukawa M."/>
            <person name="Mizubayashi T."/>
            <person name="Mukai Y."/>
            <person name="Nagasaki H."/>
            <person name="Nagata Y."/>
            <person name="Naito S."/>
            <person name="Nakashima M."/>
            <person name="Nakama Y."/>
            <person name="Nakamichi Y."/>
            <person name="Nakamura M."/>
            <person name="Meguro A."/>
            <person name="Negishi M."/>
            <person name="Ohta I."/>
            <person name="Ohta T."/>
            <person name="Okamoto M."/>
            <person name="Ono N."/>
            <person name="Saji S."/>
            <person name="Sakaguchi M."/>
            <person name="Sakai K."/>
            <person name="Shibata M."/>
            <person name="Shimokawa T."/>
            <person name="Song J."/>
            <person name="Takazaki Y."/>
            <person name="Terasawa K."/>
            <person name="Tsugane M."/>
            <person name="Tsuji K."/>
            <person name="Ueda S."/>
            <person name="Waki K."/>
            <person name="Yamagata H."/>
            <person name="Yamamoto M."/>
            <person name="Yamamoto S."/>
            <person name="Yamane H."/>
            <person name="Yoshiki S."/>
            <person name="Yoshihara R."/>
            <person name="Yukawa K."/>
            <person name="Zhong H."/>
            <person name="Yano M."/>
            <person name="Yuan Q."/>
            <person name="Ouyang S."/>
            <person name="Liu J."/>
            <person name="Jones K.M."/>
            <person name="Gansberger K."/>
            <person name="Moffat K."/>
            <person name="Hill J."/>
            <person name="Bera J."/>
            <person name="Fadrosh D."/>
            <person name="Jin S."/>
            <person name="Johri S."/>
            <person name="Kim M."/>
            <person name="Overton L."/>
            <person name="Reardon M."/>
            <person name="Tsitrin T."/>
            <person name="Vuong H."/>
            <person name="Weaver B."/>
            <person name="Ciecko A."/>
            <person name="Tallon L."/>
            <person name="Jackson J."/>
            <person name="Pai G."/>
            <person name="Aken S.V."/>
            <person name="Utterback T."/>
            <person name="Reidmuller S."/>
            <person name="Feldblyum T."/>
            <person name="Hsiao J."/>
            <person name="Zismann V."/>
            <person name="Iobst S."/>
            <person name="de Vazeille A.R."/>
            <person name="Buell C.R."/>
            <person name="Ying K."/>
            <person name="Li Y."/>
            <person name="Lu T."/>
            <person name="Huang Y."/>
            <person name="Zhao Q."/>
            <person name="Feng Q."/>
            <person name="Zhang L."/>
            <person name="Zhu J."/>
            <person name="Weng Q."/>
            <person name="Mu J."/>
            <person name="Lu Y."/>
            <person name="Fan D."/>
            <person name="Liu Y."/>
            <person name="Guan J."/>
            <person name="Zhang Y."/>
            <person name="Yu S."/>
            <person name="Liu X."/>
            <person name="Zhang Y."/>
            <person name="Hong G."/>
            <person name="Han B."/>
            <person name="Choisne N."/>
            <person name="Demange N."/>
            <person name="Orjeda G."/>
            <person name="Samain S."/>
            <person name="Cattolico L."/>
            <person name="Pelletier E."/>
            <person name="Couloux A."/>
            <person name="Segurens B."/>
            <person name="Wincker P."/>
            <person name="D'Hont A."/>
            <person name="Scarpelli C."/>
            <person name="Weissenbach J."/>
            <person name="Salanoubat M."/>
            <person name="Quetier F."/>
            <person name="Yu Y."/>
            <person name="Kim H.R."/>
            <person name="Rambo T."/>
            <person name="Currie J."/>
            <person name="Collura K."/>
            <person name="Luo M."/>
            <person name="Yang T."/>
            <person name="Ammiraju J.S.S."/>
            <person name="Engler F."/>
            <person name="Soderlund C."/>
            <person name="Wing R.A."/>
            <person name="Palmer L.E."/>
            <person name="de la Bastide M."/>
            <person name="Spiegel L."/>
            <person name="Nascimento L."/>
            <person name="Zutavern T."/>
            <person name="O'Shaughnessy A."/>
            <person name="Dike S."/>
            <person name="Dedhia N."/>
            <person name="Preston R."/>
            <person name="Balija V."/>
            <person name="McCombie W.R."/>
            <person name="Chow T."/>
            <person name="Chen H."/>
            <person name="Chung M."/>
            <person name="Chen C."/>
            <person name="Shaw J."/>
            <person name="Wu H."/>
            <person name="Hsiao K."/>
            <person name="Chao Y."/>
            <person name="Chu M."/>
            <person name="Cheng C."/>
            <person name="Hour A."/>
            <person name="Lee P."/>
            <person name="Lin S."/>
            <person name="Lin Y."/>
            <person name="Liou J."/>
            <person name="Liu S."/>
            <person name="Hsing Y."/>
            <person name="Raghuvanshi S."/>
            <person name="Mohanty A."/>
            <person name="Bharti A.K."/>
            <person name="Gaur A."/>
            <person name="Gupta V."/>
            <person name="Kumar D."/>
            <person name="Ravi V."/>
            <person name="Vij S."/>
            <person name="Kapur A."/>
            <person name="Khurana P."/>
            <person name="Khurana P."/>
            <person name="Khurana J.P."/>
            <person name="Tyagi A.K."/>
            <person name="Gaikwad K."/>
            <person name="Singh A."/>
            <person name="Dalal V."/>
            <person name="Srivastava S."/>
            <person name="Dixit A."/>
            <person name="Pal A.K."/>
            <person name="Ghazi I.A."/>
            <person name="Yadav M."/>
            <person name="Pandit A."/>
            <person name="Bhargava A."/>
            <person name="Sureshbabu K."/>
            <person name="Batra K."/>
            <person name="Sharma T.R."/>
            <person name="Mohapatra T."/>
            <person name="Singh N.K."/>
            <person name="Messing J."/>
            <person name="Nelson A.B."/>
            <person name="Fuks G."/>
            <person name="Kavchok S."/>
            <person name="Keizer G."/>
            <person name="Linton E."/>
            <person name="Llaca V."/>
            <person name="Song R."/>
            <person name="Tanyolac B."/>
            <person name="Young S."/>
            <person name="Ho-Il K."/>
            <person name="Hahn J.H."/>
            <person name="Sangsakoo G."/>
            <person name="Vanavichit A."/>
            <person name="de Mattos Luiz.A.T."/>
            <person name="Zimmer P.D."/>
            <person name="Malone G."/>
            <person name="Dellagostin O."/>
            <person name="de Oliveira A.C."/>
            <person name="Bevan M."/>
            <person name="Bancroft I."/>
            <person name="Minx P."/>
            <person name="Cordum H."/>
            <person name="Wilson R."/>
            <person name="Cheng Z."/>
            <person name="Jin W."/>
            <person name="Jiang J."/>
            <person name="Leong S.A."/>
            <person name="Iwama H."/>
            <person name="Gojobori T."/>
            <person name="Itoh T."/>
            <person name="Niimura Y."/>
            <person name="Fujii Y."/>
            <person name="Habara T."/>
            <person name="Sakai H."/>
            <person name="Sato Y."/>
            <person name="Wilson G."/>
            <person name="Kumar K."/>
            <person name="McCouch S."/>
            <person name="Juretic N."/>
            <person name="Hoen D."/>
            <person name="Wright S."/>
            <person name="Bruskiewich R."/>
            <person name="Bureau T."/>
            <person name="Miyao A."/>
            <person name="Hirochika H."/>
            <person name="Nishikawa T."/>
            <person name="Kadowaki K."/>
            <person name="Sugiura M."/>
            <person name="Burr B."/>
            <person name="Sasaki T."/>
        </authorList>
    </citation>
    <scope>NUCLEOTIDE SEQUENCE [LARGE SCALE GENOMIC DNA]</scope>
    <source>
        <strain evidence="2">cv. Nipponbare</strain>
    </source>
</reference>
<organism evidence="1 2">
    <name type="scientific">Oryza sativa subsp. japonica</name>
    <name type="common">Rice</name>
    <dbReference type="NCBI Taxonomy" id="39947"/>
    <lineage>
        <taxon>Eukaryota</taxon>
        <taxon>Viridiplantae</taxon>
        <taxon>Streptophyta</taxon>
        <taxon>Embryophyta</taxon>
        <taxon>Tracheophyta</taxon>
        <taxon>Spermatophyta</taxon>
        <taxon>Magnoliopsida</taxon>
        <taxon>Liliopsida</taxon>
        <taxon>Poales</taxon>
        <taxon>Poaceae</taxon>
        <taxon>BOP clade</taxon>
        <taxon>Oryzoideae</taxon>
        <taxon>Oryzeae</taxon>
        <taxon>Oryzinae</taxon>
        <taxon>Oryza</taxon>
        <taxon>Oryza sativa</taxon>
    </lineage>
</organism>
<sequence length="80" mass="8796">MLPTLLLAVSCADHLLPRSLLDAAVGLLLLAAIPIDASVGTKCVRQETRKGSALMVRRTQWYPELPLLPLAEKRMMNQQS</sequence>
<dbReference type="PaxDb" id="39947-A0A0P0XY88"/>
<dbReference type="AlphaFoldDB" id="A0A0P0XY88"/>
<keyword evidence="2" id="KW-1185">Reference proteome</keyword>
<proteinExistence type="predicted"/>
<evidence type="ECO:0000313" key="1">
    <source>
        <dbReference type="EMBL" id="BAT12366.1"/>
    </source>
</evidence>
<reference evidence="1 2" key="3">
    <citation type="journal article" date="2013" name="Rice">
        <title>Improvement of the Oryza sativa Nipponbare reference genome using next generation sequence and optical map data.</title>
        <authorList>
            <person name="Kawahara Y."/>
            <person name="de la Bastide M."/>
            <person name="Hamilton J.P."/>
            <person name="Kanamori H."/>
            <person name="McCombie W.R."/>
            <person name="Ouyang S."/>
            <person name="Schwartz D.C."/>
            <person name="Tanaka T."/>
            <person name="Wu J."/>
            <person name="Zhou S."/>
            <person name="Childs K.L."/>
            <person name="Davidson R.M."/>
            <person name="Lin H."/>
            <person name="Quesada-Ocampo L."/>
            <person name="Vaillancourt B."/>
            <person name="Sakai H."/>
            <person name="Lee S.S."/>
            <person name="Kim J."/>
            <person name="Numa H."/>
            <person name="Itoh T."/>
            <person name="Buell C.R."/>
            <person name="Matsumoto T."/>
        </authorList>
    </citation>
    <scope>NUCLEOTIDE SEQUENCE [LARGE SCALE GENOMIC DNA]</scope>
    <source>
        <strain evidence="2">cv. Nipponbare</strain>
    </source>
</reference>
<reference evidence="1 2" key="2">
    <citation type="journal article" date="2013" name="Plant Cell Physiol.">
        <title>Rice Annotation Project Database (RAP-DB): an integrative and interactive database for rice genomics.</title>
        <authorList>
            <person name="Sakai H."/>
            <person name="Lee S.S."/>
            <person name="Tanaka T."/>
            <person name="Numa H."/>
            <person name="Kim J."/>
            <person name="Kawahara Y."/>
            <person name="Wakimoto H."/>
            <person name="Yang C.C."/>
            <person name="Iwamoto M."/>
            <person name="Abe T."/>
            <person name="Yamada Y."/>
            <person name="Muto A."/>
            <person name="Inokuchi H."/>
            <person name="Ikemura T."/>
            <person name="Matsumoto T."/>
            <person name="Sasaki T."/>
            <person name="Itoh T."/>
        </authorList>
    </citation>
    <scope>NUCLEOTIDE SEQUENCE [LARGE SCALE GENOMIC DNA]</scope>
    <source>
        <strain evidence="2">cv. Nipponbare</strain>
    </source>
</reference>
<dbReference type="InParanoid" id="A0A0P0XY88"/>
<evidence type="ECO:0000313" key="2">
    <source>
        <dbReference type="Proteomes" id="UP000059680"/>
    </source>
</evidence>
<protein>
    <submittedName>
        <fullName evidence="1">Os11g0110500 protein</fullName>
    </submittedName>
</protein>
<name>A0A0P0XY88_ORYSJ</name>
<dbReference type="EMBL" id="AP014967">
    <property type="protein sequence ID" value="BAT12366.1"/>
    <property type="molecule type" value="Genomic_DNA"/>
</dbReference>
<dbReference type="Proteomes" id="UP000059680">
    <property type="component" value="Chromosome 11"/>
</dbReference>
<accession>A0A0P0XY88</accession>
<gene>
    <name evidence="1" type="ordered locus">Os11g0110500</name>
    <name evidence="1" type="ORF">OSNPB_110110500</name>
</gene>